<feature type="transmembrane region" description="Helical" evidence="1">
    <location>
        <begin position="186"/>
        <end position="211"/>
    </location>
</feature>
<keyword evidence="1" id="KW-0472">Membrane</keyword>
<keyword evidence="1" id="KW-0812">Transmembrane</keyword>
<evidence type="ECO:0000256" key="1">
    <source>
        <dbReference type="SAM" id="Phobius"/>
    </source>
</evidence>
<feature type="transmembrane region" description="Helical" evidence="1">
    <location>
        <begin position="74"/>
        <end position="94"/>
    </location>
</feature>
<reference evidence="2" key="1">
    <citation type="submission" date="2020-09" db="EMBL/GenBank/DDBJ databases">
        <title>Novel species in genus Aeromicrobium.</title>
        <authorList>
            <person name="Zhang G."/>
        </authorList>
    </citation>
    <scope>NUCLEOTIDE SEQUENCE</scope>
    <source>
        <strain evidence="2">Zg-636</strain>
    </source>
</reference>
<evidence type="ECO:0000313" key="4">
    <source>
        <dbReference type="Proteomes" id="UP000515871"/>
    </source>
</evidence>
<gene>
    <name evidence="3" type="ORF">H9L21_13875</name>
    <name evidence="2" type="ORF">IBG24_06690</name>
</gene>
<feature type="transmembrane region" description="Helical" evidence="1">
    <location>
        <begin position="137"/>
        <end position="165"/>
    </location>
</feature>
<sequence length="272" mass="29916">MTRGMTWRTILLPVLPWILAIAVAVTQFVVIPDMAADVGGDLTFTAYVVMFGAVIPVAWALLETLWTRTAGSPIHLAFARTLGLSLVMGTVLGLTGSLARLRPGVEDIVVSSRRDDGWHYWFDASRGGGSMLADLPLYLVVNIGASMLVALLLVIFVVLPWFAFVRPRAFLEANMLELHPSVVESNIVAARVMSVLLMLVFAVPTAVVLLSNAEHTALAWTVGVAMTLVGLWLVRVVMRRQVVDEEKWRTLPEWAQGRHTRGSAFRPDDPQY</sequence>
<accession>A0A8I0EUX0</accession>
<evidence type="ECO:0000313" key="5">
    <source>
        <dbReference type="Proteomes" id="UP000620591"/>
    </source>
</evidence>
<feature type="transmembrane region" description="Helical" evidence="1">
    <location>
        <begin position="42"/>
        <end position="62"/>
    </location>
</feature>
<proteinExistence type="predicted"/>
<dbReference type="RefSeq" id="WP_154596418.1">
    <property type="nucleotide sequence ID" value="NZ_CP060587.1"/>
</dbReference>
<evidence type="ECO:0000313" key="3">
    <source>
        <dbReference type="EMBL" id="QNL94155.1"/>
    </source>
</evidence>
<feature type="transmembrane region" description="Helical" evidence="1">
    <location>
        <begin position="217"/>
        <end position="238"/>
    </location>
</feature>
<keyword evidence="4" id="KW-1185">Reference proteome</keyword>
<dbReference type="AlphaFoldDB" id="A0A8I0EUX0"/>
<dbReference type="EMBL" id="CP060587">
    <property type="protein sequence ID" value="QNL94155.1"/>
    <property type="molecule type" value="Genomic_DNA"/>
</dbReference>
<organism evidence="2 5">
    <name type="scientific">Aeromicrobium senzhongii</name>
    <dbReference type="NCBI Taxonomy" id="2663859"/>
    <lineage>
        <taxon>Bacteria</taxon>
        <taxon>Bacillati</taxon>
        <taxon>Actinomycetota</taxon>
        <taxon>Actinomycetes</taxon>
        <taxon>Propionibacteriales</taxon>
        <taxon>Nocardioidaceae</taxon>
        <taxon>Aeromicrobium</taxon>
    </lineage>
</organism>
<dbReference type="Proteomes" id="UP000515871">
    <property type="component" value="Chromosome"/>
</dbReference>
<reference evidence="5" key="2">
    <citation type="submission" date="2022-11" db="EMBL/GenBank/DDBJ databases">
        <title>Novel species in genus Aeromicrobium.</title>
        <authorList>
            <person name="Zhang G."/>
        </authorList>
    </citation>
    <scope>NUCLEOTIDE SEQUENCE [LARGE SCALE GENOMIC DNA]</scope>
    <source>
        <strain evidence="4">zg-629</strain>
        <strain evidence="3">Zg-629</strain>
        <strain evidence="5">zg-636</strain>
    </source>
</reference>
<protein>
    <recommendedName>
        <fullName evidence="6">Transmembrane protein</fullName>
    </recommendedName>
</protein>
<keyword evidence="1" id="KW-1133">Transmembrane helix</keyword>
<dbReference type="Proteomes" id="UP000620591">
    <property type="component" value="Unassembled WGS sequence"/>
</dbReference>
<name>A0A8I0EUX0_9ACTN</name>
<evidence type="ECO:0000313" key="2">
    <source>
        <dbReference type="EMBL" id="MBC9225994.1"/>
    </source>
</evidence>
<dbReference type="EMBL" id="JACTVM010000002">
    <property type="protein sequence ID" value="MBC9225994.1"/>
    <property type="molecule type" value="Genomic_DNA"/>
</dbReference>
<evidence type="ECO:0008006" key="6">
    <source>
        <dbReference type="Google" id="ProtNLM"/>
    </source>
</evidence>